<feature type="binding site" evidence="7">
    <location>
        <position position="288"/>
    </location>
    <ligand>
        <name>substrate</name>
    </ligand>
</feature>
<organism evidence="9 10">
    <name type="scientific">Maudiozyma barnettii</name>
    <dbReference type="NCBI Taxonomy" id="61262"/>
    <lineage>
        <taxon>Eukaryota</taxon>
        <taxon>Fungi</taxon>
        <taxon>Dikarya</taxon>
        <taxon>Ascomycota</taxon>
        <taxon>Saccharomycotina</taxon>
        <taxon>Saccharomycetes</taxon>
        <taxon>Saccharomycetales</taxon>
        <taxon>Saccharomycetaceae</taxon>
        <taxon>Maudiozyma</taxon>
    </lineage>
</organism>
<dbReference type="GO" id="GO:0009168">
    <property type="term" value="P:purine ribonucleoside monophosphate biosynthetic process"/>
    <property type="evidence" value="ECO:0007669"/>
    <property type="project" value="InterPro"/>
</dbReference>
<dbReference type="SUPFAM" id="SSF51556">
    <property type="entry name" value="Metallo-dependent hydrolases"/>
    <property type="match status" value="1"/>
</dbReference>
<dbReference type="HAMAP" id="MF_01962">
    <property type="entry name" value="Adenine_deaminase"/>
    <property type="match status" value="1"/>
</dbReference>
<accession>A0A8H2VKG9</accession>
<dbReference type="GO" id="GO:0005634">
    <property type="term" value="C:nucleus"/>
    <property type="evidence" value="ECO:0007669"/>
    <property type="project" value="UniProtKB-SubCell"/>
</dbReference>
<keyword evidence="1 7" id="KW-0963">Cytoplasm</keyword>
<dbReference type="PROSITE" id="PS00485">
    <property type="entry name" value="A_DEAMINASE"/>
    <property type="match status" value="1"/>
</dbReference>
<keyword evidence="6 7" id="KW-0539">Nucleus</keyword>
<keyword evidence="5 7" id="KW-0546">Nucleotide metabolism</keyword>
<dbReference type="InterPro" id="IPR006330">
    <property type="entry name" value="Ado/ade_deaminase"/>
</dbReference>
<dbReference type="FunFam" id="3.20.20.140:FF:000039">
    <property type="entry name" value="Adenine deaminase"/>
    <property type="match status" value="1"/>
</dbReference>
<feature type="domain" description="Adenosine deaminase" evidence="8">
    <location>
        <begin position="13"/>
        <end position="342"/>
    </location>
</feature>
<evidence type="ECO:0000256" key="6">
    <source>
        <dbReference type="ARBA" id="ARBA00023242"/>
    </source>
</evidence>
<dbReference type="OrthoDB" id="272271at2759"/>
<comment type="cofactor">
    <cofactor evidence="7">
        <name>Zn(2+)</name>
        <dbReference type="ChEBI" id="CHEBI:29105"/>
    </cofactor>
    <text evidence="7">Binds 1 zinc ion per subunit.</text>
</comment>
<dbReference type="GO" id="GO:0000034">
    <property type="term" value="F:adenine deaminase activity"/>
    <property type="evidence" value="ECO:0007669"/>
    <property type="project" value="UniProtKB-UniRule"/>
</dbReference>
<comment type="function">
    <text evidence="7">Catalyzes the hydrolytic deamination of adenine to hypoxanthine. Plays an important role in the purine salvage pathway and in nitrogen catabolism.</text>
</comment>
<dbReference type="GO" id="GO:0009117">
    <property type="term" value="P:nucleotide metabolic process"/>
    <property type="evidence" value="ECO:0007669"/>
    <property type="project" value="UniProtKB-KW"/>
</dbReference>
<feature type="binding site" evidence="7">
    <location>
        <position position="206"/>
    </location>
    <ligand>
        <name>Zn(2+)</name>
        <dbReference type="ChEBI" id="CHEBI:29105"/>
        <note>catalytic</note>
    </ligand>
</feature>
<name>A0A8H2VKG9_9SACH</name>
<comment type="subcellular location">
    <subcellularLocation>
        <location evidence="7">Cytoplasm</location>
    </subcellularLocation>
    <subcellularLocation>
        <location evidence="7">Nucleus</location>
    </subcellularLocation>
</comment>
<keyword evidence="3 7" id="KW-0378">Hydrolase</keyword>
<evidence type="ECO:0000256" key="7">
    <source>
        <dbReference type="HAMAP-Rule" id="MF_03145"/>
    </source>
</evidence>
<reference evidence="9 10" key="1">
    <citation type="submission" date="2020-05" db="EMBL/GenBank/DDBJ databases">
        <authorList>
            <person name="Casaregola S."/>
            <person name="Devillers H."/>
            <person name="Grondin C."/>
        </authorList>
    </citation>
    <scope>NUCLEOTIDE SEQUENCE [LARGE SCALE GENOMIC DNA]</scope>
    <source>
        <strain evidence="9 10">CLIB 1767</strain>
    </source>
</reference>
<dbReference type="InterPro" id="IPR032466">
    <property type="entry name" value="Metal_Hydrolase"/>
</dbReference>
<dbReference type="NCBIfam" id="TIGR01430">
    <property type="entry name" value="aden_deam"/>
    <property type="match status" value="1"/>
</dbReference>
<dbReference type="Pfam" id="PF00962">
    <property type="entry name" value="A_deaminase"/>
    <property type="match status" value="1"/>
</dbReference>
<dbReference type="GO" id="GO:0043103">
    <property type="term" value="P:hypoxanthine salvage"/>
    <property type="evidence" value="ECO:0007669"/>
    <property type="project" value="UniProtKB-UniRule"/>
</dbReference>
<comment type="catalytic activity">
    <reaction evidence="7">
        <text>adenine + H2O + H(+) = hypoxanthine + NH4(+)</text>
        <dbReference type="Rhea" id="RHEA:23688"/>
        <dbReference type="ChEBI" id="CHEBI:15377"/>
        <dbReference type="ChEBI" id="CHEBI:15378"/>
        <dbReference type="ChEBI" id="CHEBI:16708"/>
        <dbReference type="ChEBI" id="CHEBI:17368"/>
        <dbReference type="ChEBI" id="CHEBI:28938"/>
        <dbReference type="EC" id="3.5.4.2"/>
    </reaction>
</comment>
<feature type="binding site" evidence="7">
    <location>
        <position position="20"/>
    </location>
    <ligand>
        <name>Zn(2+)</name>
        <dbReference type="ChEBI" id="CHEBI:29105"/>
        <note>catalytic</note>
    </ligand>
</feature>
<dbReference type="InterPro" id="IPR001365">
    <property type="entry name" value="A_deaminase_dom"/>
</dbReference>
<proteinExistence type="inferred from homology"/>
<evidence type="ECO:0000256" key="4">
    <source>
        <dbReference type="ARBA" id="ARBA00022833"/>
    </source>
</evidence>
<gene>
    <name evidence="7" type="primary">AAH1</name>
    <name evidence="9" type="ORF">KABA2_13S06248</name>
</gene>
<evidence type="ECO:0000259" key="8">
    <source>
        <dbReference type="Pfam" id="PF00962"/>
    </source>
</evidence>
<feature type="binding site" evidence="7">
    <location>
        <position position="18"/>
    </location>
    <ligand>
        <name>Zn(2+)</name>
        <dbReference type="ChEBI" id="CHEBI:29105"/>
        <note>catalytic</note>
    </ligand>
</feature>
<comment type="caution">
    <text evidence="9">The sequence shown here is derived from an EMBL/GenBank/DDBJ whole genome shotgun (WGS) entry which is preliminary data.</text>
</comment>
<dbReference type="EMBL" id="CAEFZW010000013">
    <property type="protein sequence ID" value="CAB4257240.1"/>
    <property type="molecule type" value="Genomic_DNA"/>
</dbReference>
<dbReference type="EC" id="3.5.4.2" evidence="7"/>
<evidence type="ECO:0000256" key="3">
    <source>
        <dbReference type="ARBA" id="ARBA00022801"/>
    </source>
</evidence>
<keyword evidence="2 7" id="KW-0479">Metal-binding</keyword>
<keyword evidence="10" id="KW-1185">Reference proteome</keyword>
<dbReference type="CDD" id="cd01320">
    <property type="entry name" value="ADA"/>
    <property type="match status" value="1"/>
</dbReference>
<dbReference type="PANTHER" id="PTHR43114:SF6">
    <property type="entry name" value="ADENINE DEAMINASE"/>
    <property type="match status" value="1"/>
</dbReference>
<dbReference type="InterPro" id="IPR006650">
    <property type="entry name" value="A/AMP_deam_AS"/>
</dbReference>
<evidence type="ECO:0000313" key="9">
    <source>
        <dbReference type="EMBL" id="CAB4257240.1"/>
    </source>
</evidence>
<dbReference type="GO" id="GO:0008270">
    <property type="term" value="F:zinc ion binding"/>
    <property type="evidence" value="ECO:0007669"/>
    <property type="project" value="UniProtKB-UniRule"/>
</dbReference>
<feature type="binding site" evidence="7">
    <location>
        <position position="287"/>
    </location>
    <ligand>
        <name>Zn(2+)</name>
        <dbReference type="ChEBI" id="CHEBI:29105"/>
        <note>catalytic</note>
    </ligand>
</feature>
<protein>
    <recommendedName>
        <fullName evidence="7">Adenine deaminase</fullName>
        <shortName evidence="7">ADE</shortName>
        <ecNumber evidence="7">3.5.4.2</ecNumber>
    </recommendedName>
    <alternativeName>
        <fullName evidence="7">Adenine aminohydrolase</fullName>
        <shortName evidence="7">AAH</shortName>
    </alternativeName>
</protein>
<sequence>MSSVSEAFLKELPKCEHHLHLEGTLEPDLLFPLAARNNVTLPANFPKSVAELNATYNSFANLQDFLNYYYIGTNVLITEQDFHDLAWAYFTKVSSQGLVHAEVFYDPQSHTERGISLETVTKGFTRACKRAERELGITSRLIMCLLRHTEPSACLELVKAAAPLIKDGTIQGLGLDSAEKPFPPELFTECYNEAKSLNPDLQLTAHAGEEGPAQYVSNALDLLHVTRIDHGINSVQDPELLQRLARERILLTVCPLSNVKLQVVKAVKELPLQQLLDNDVPFSLNSDDPAYFGGYILDNYLQVARDFPHWDYSTWAKIASNAVQGSWIDDKRKQDILEQIETVLTKYTSV</sequence>
<dbReference type="InterPro" id="IPR028892">
    <property type="entry name" value="ADE"/>
</dbReference>
<dbReference type="Proteomes" id="UP000644660">
    <property type="component" value="Unassembled WGS sequence"/>
</dbReference>
<comment type="similarity">
    <text evidence="7">Belongs to the metallo-dependent hydrolases superfamily. Adenosine and AMP deaminases family. Adenine deaminase type 2 subfamily.</text>
</comment>
<evidence type="ECO:0000313" key="10">
    <source>
        <dbReference type="Proteomes" id="UP000644660"/>
    </source>
</evidence>
<evidence type="ECO:0000256" key="1">
    <source>
        <dbReference type="ARBA" id="ARBA00022490"/>
    </source>
</evidence>
<dbReference type="GO" id="GO:0006146">
    <property type="term" value="P:adenine catabolic process"/>
    <property type="evidence" value="ECO:0007669"/>
    <property type="project" value="UniProtKB-UniRule"/>
</dbReference>
<dbReference type="AlphaFoldDB" id="A0A8H2VKG9"/>
<keyword evidence="4 7" id="KW-0862">Zinc</keyword>
<dbReference type="PANTHER" id="PTHR43114">
    <property type="entry name" value="ADENINE DEAMINASE"/>
    <property type="match status" value="1"/>
</dbReference>
<dbReference type="Gene3D" id="3.20.20.140">
    <property type="entry name" value="Metal-dependent hydrolases"/>
    <property type="match status" value="1"/>
</dbReference>
<dbReference type="GO" id="GO:0005829">
    <property type="term" value="C:cytosol"/>
    <property type="evidence" value="ECO:0007669"/>
    <property type="project" value="TreeGrafter"/>
</dbReference>
<feature type="site" description="Important for catalytic activity" evidence="7">
    <location>
        <position position="230"/>
    </location>
</feature>
<feature type="active site" description="Proton donor" evidence="7">
    <location>
        <position position="209"/>
    </location>
</feature>
<evidence type="ECO:0000256" key="5">
    <source>
        <dbReference type="ARBA" id="ARBA00023080"/>
    </source>
</evidence>
<evidence type="ECO:0000256" key="2">
    <source>
        <dbReference type="ARBA" id="ARBA00022723"/>
    </source>
</evidence>